<reference evidence="2" key="1">
    <citation type="submission" date="2018-06" db="EMBL/GenBank/DDBJ databases">
        <title>Aestuariibacter litoralis strain KCTC 52945T.</title>
        <authorList>
            <person name="Li X."/>
            <person name="Salam N."/>
            <person name="Li J.-L."/>
            <person name="Chen Y.-M."/>
            <person name="Yang Z.-W."/>
            <person name="Zhang L.-Y."/>
            <person name="Han M.-X."/>
            <person name="Xiao M."/>
            <person name="Li W.-J."/>
        </authorList>
    </citation>
    <scope>NUCLEOTIDE SEQUENCE [LARGE SCALE GENOMIC DNA]</scope>
    <source>
        <strain evidence="2">KCTC 52945</strain>
    </source>
</reference>
<protein>
    <submittedName>
        <fullName evidence="1">Uncharacterized protein</fullName>
    </submittedName>
</protein>
<dbReference type="Proteomes" id="UP000248795">
    <property type="component" value="Unassembled WGS sequence"/>
</dbReference>
<organism evidence="1 2">
    <name type="scientific">Aestuariivirga litoralis</name>
    <dbReference type="NCBI Taxonomy" id="2650924"/>
    <lineage>
        <taxon>Bacteria</taxon>
        <taxon>Pseudomonadati</taxon>
        <taxon>Pseudomonadota</taxon>
        <taxon>Alphaproteobacteria</taxon>
        <taxon>Hyphomicrobiales</taxon>
        <taxon>Aestuariivirgaceae</taxon>
        <taxon>Aestuariivirga</taxon>
    </lineage>
</organism>
<proteinExistence type="predicted"/>
<accession>A0A2W2BQT2</accession>
<evidence type="ECO:0000313" key="2">
    <source>
        <dbReference type="Proteomes" id="UP000248795"/>
    </source>
</evidence>
<gene>
    <name evidence="1" type="ORF">DK847_06665</name>
</gene>
<name>A0A2W2BQT2_9HYPH</name>
<dbReference type="EMBL" id="QKVK01000002">
    <property type="protein sequence ID" value="PZF78097.1"/>
    <property type="molecule type" value="Genomic_DNA"/>
</dbReference>
<sequence>MAFHFAWVDAGQTSFSSAFAREDEQVLSFELAQEEGDFASLRLEVRNPRVGLLSINRKRWGWLSVSEGTSLTPLFFGRLIGLPEEMNEDVVTLSFIAKPLNYQAAKAAVADTMRQPEHFDPLFIEQERRLEPDTVLEARPMVWHIDRVTHAVTASHVLTGEDGTLAFGDDAYADSVRCGYSGAPQRKVVIEAQVRWTQYGYGTVPLSFAGIRTYTGDGLLSAWPKKGQRIGGGWTVADAFARDAWSKLNTETINDRDGVTKYILYKWTISGNLDATYEAERSYTEVATFTLQSGLQEIVTESGDEEQIALSVSGDADEPVDAGDTMPIGDLRRRAYFTTERGHLSVAYLANIAAARLLASARCVEISFEVPFSHAAALSLRKSGSLVDPRLPGGGATGKIKSYAIFADGSSGETGCRVTLGCAPGYGGSLVLDPGTPAYVTDYVDGYQVYVGATQVLVTDGAGDAALTIANFDGIVPNDDGLDLFNMTPATTILSTTITNPASVQKPYVYGNSQDTNAALTKYPTKIAVRYRPVKGGPFRTDYQIDCSALIVPKTIDLEAPSA</sequence>
<dbReference type="RefSeq" id="WP_111197049.1">
    <property type="nucleotide sequence ID" value="NZ_QKVK01000002.1"/>
</dbReference>
<keyword evidence="2" id="KW-1185">Reference proteome</keyword>
<evidence type="ECO:0000313" key="1">
    <source>
        <dbReference type="EMBL" id="PZF78097.1"/>
    </source>
</evidence>
<comment type="caution">
    <text evidence="1">The sequence shown here is derived from an EMBL/GenBank/DDBJ whole genome shotgun (WGS) entry which is preliminary data.</text>
</comment>
<dbReference type="AlphaFoldDB" id="A0A2W2BQT2"/>